<dbReference type="NCBIfam" id="TIGR00217">
    <property type="entry name" value="malQ"/>
    <property type="match status" value="1"/>
</dbReference>
<protein>
    <recommendedName>
        <fullName evidence="4 10">4-alpha-glucanotransferase</fullName>
        <ecNumber evidence="3 10">2.4.1.25</ecNumber>
    </recommendedName>
    <alternativeName>
        <fullName evidence="8 10">Amylomaltase</fullName>
    </alternativeName>
    <alternativeName>
        <fullName evidence="9 10">Disproportionating enzyme</fullName>
    </alternativeName>
</protein>
<dbReference type="InterPro" id="IPR017853">
    <property type="entry name" value="GH"/>
</dbReference>
<keyword evidence="7 10" id="KW-0119">Carbohydrate metabolism</keyword>
<accession>A0ABR9VSN0</accession>
<evidence type="ECO:0000256" key="10">
    <source>
        <dbReference type="RuleBase" id="RU361207"/>
    </source>
</evidence>
<keyword evidence="5 10" id="KW-0328">Glycosyltransferase</keyword>
<keyword evidence="12" id="KW-1185">Reference proteome</keyword>
<evidence type="ECO:0000313" key="11">
    <source>
        <dbReference type="EMBL" id="MBE9254362.1"/>
    </source>
</evidence>
<evidence type="ECO:0000313" key="12">
    <source>
        <dbReference type="Proteomes" id="UP000658720"/>
    </source>
</evidence>
<dbReference type="Gene3D" id="3.20.20.80">
    <property type="entry name" value="Glycosidases"/>
    <property type="match status" value="1"/>
</dbReference>
<evidence type="ECO:0000256" key="4">
    <source>
        <dbReference type="ARBA" id="ARBA00020295"/>
    </source>
</evidence>
<dbReference type="EMBL" id="JADEVV010000028">
    <property type="protein sequence ID" value="MBE9254362.1"/>
    <property type="molecule type" value="Genomic_DNA"/>
</dbReference>
<dbReference type="RefSeq" id="WP_194019978.1">
    <property type="nucleotide sequence ID" value="NZ_JADEVV010000028.1"/>
</dbReference>
<evidence type="ECO:0000256" key="2">
    <source>
        <dbReference type="ARBA" id="ARBA00005684"/>
    </source>
</evidence>
<comment type="similarity">
    <text evidence="2 10">Belongs to the disproportionating enzyme family.</text>
</comment>
<comment type="caution">
    <text evidence="11">The sequence shown here is derived from an EMBL/GenBank/DDBJ whole genome shotgun (WGS) entry which is preliminary data.</text>
</comment>
<evidence type="ECO:0000256" key="6">
    <source>
        <dbReference type="ARBA" id="ARBA00022679"/>
    </source>
</evidence>
<evidence type="ECO:0000256" key="1">
    <source>
        <dbReference type="ARBA" id="ARBA00000439"/>
    </source>
</evidence>
<dbReference type="EC" id="2.4.1.25" evidence="3 10"/>
<comment type="catalytic activity">
    <reaction evidence="1 10">
        <text>Transfers a segment of a (1-&gt;4)-alpha-D-glucan to a new position in an acceptor, which may be glucose or a (1-&gt;4)-alpha-D-glucan.</text>
        <dbReference type="EC" id="2.4.1.25"/>
    </reaction>
</comment>
<evidence type="ECO:0000256" key="5">
    <source>
        <dbReference type="ARBA" id="ARBA00022676"/>
    </source>
</evidence>
<keyword evidence="6 10" id="KW-0808">Transferase</keyword>
<dbReference type="NCBIfam" id="NF011080">
    <property type="entry name" value="PRK14508.1-3"/>
    <property type="match status" value="1"/>
</dbReference>
<dbReference type="GO" id="GO:0004134">
    <property type="term" value="F:4-alpha-glucanotransferase activity"/>
    <property type="evidence" value="ECO:0007669"/>
    <property type="project" value="UniProtKB-EC"/>
</dbReference>
<dbReference type="PANTHER" id="PTHR32438">
    <property type="entry name" value="4-ALPHA-GLUCANOTRANSFERASE DPE1, CHLOROPLASTIC/AMYLOPLASTIC"/>
    <property type="match status" value="1"/>
</dbReference>
<dbReference type="Proteomes" id="UP000658720">
    <property type="component" value="Unassembled WGS sequence"/>
</dbReference>
<evidence type="ECO:0000256" key="8">
    <source>
        <dbReference type="ARBA" id="ARBA00031423"/>
    </source>
</evidence>
<dbReference type="InterPro" id="IPR003385">
    <property type="entry name" value="Glyco_hydro_77"/>
</dbReference>
<dbReference type="Pfam" id="PF02446">
    <property type="entry name" value="Glyco_hydro_77"/>
    <property type="match status" value="1"/>
</dbReference>
<evidence type="ECO:0000256" key="3">
    <source>
        <dbReference type="ARBA" id="ARBA00012560"/>
    </source>
</evidence>
<dbReference type="PANTHER" id="PTHR32438:SF5">
    <property type="entry name" value="4-ALPHA-GLUCANOTRANSFERASE DPE1, CHLOROPLASTIC_AMYLOPLASTIC"/>
    <property type="match status" value="1"/>
</dbReference>
<sequence>MLDKRCSGILLHPTSLPSRFGIGDLGDGAFQFIDFLADADQSVWQILPLGPTGFGNSPYLCYSALAINPWLISLDRLAEEGFLPPGLLDQAPPFTNPRVDYDQAIAYKSQVLKQAFAQFRTNIGPAVEQEFEEFCQAQSHWLEAYSLFMAIKEAHNGAGWHQWDKDIAWREPEALKVWGDRLKTEILYHRFLQFLGFRQWQEVKAYANQRHIAIFGDLPIYVAHDSADVWANPENFCLDPETGEAAMMAGVPPDYFSATGQLWGNPVYDWETLKTTGFAWWIKRFKANLQYLDIVRIDHFRGFESYWGVPQGETTAENGQWYPAPGKEFFQALGKALGNDLPIVAEDLGVITPEVEALRDEFNFPGMKVLHFAFDSDRGNPFLPFNYSNCNAVVYTGTHDNDTTVGWFEARSEEDQQKVINYLGCVCDEGIHWSMIRLASSSVATLAIFPLQDILGLGNDCRMNLPGTAAGNWGWRYHPDQLNDWLSGHLSFITELYGRRIYHTD</sequence>
<evidence type="ECO:0000256" key="7">
    <source>
        <dbReference type="ARBA" id="ARBA00023277"/>
    </source>
</evidence>
<reference evidence="11 12" key="1">
    <citation type="submission" date="2020-10" db="EMBL/GenBank/DDBJ databases">
        <authorList>
            <person name="Castelo-Branco R."/>
            <person name="Eusebio N."/>
            <person name="Adriana R."/>
            <person name="Vieira A."/>
            <person name="Brugerolle De Fraissinette N."/>
            <person name="Rezende De Castro R."/>
            <person name="Schneider M.P."/>
            <person name="Vasconcelos V."/>
            <person name="Leao P.N."/>
        </authorList>
    </citation>
    <scope>NUCLEOTIDE SEQUENCE [LARGE SCALE GENOMIC DNA]</scope>
    <source>
        <strain evidence="11 12">LEGE 00031</strain>
    </source>
</reference>
<organism evidence="11 12">
    <name type="scientific">Synechocystis salina LEGE 00031</name>
    <dbReference type="NCBI Taxonomy" id="1828736"/>
    <lineage>
        <taxon>Bacteria</taxon>
        <taxon>Bacillati</taxon>
        <taxon>Cyanobacteriota</taxon>
        <taxon>Cyanophyceae</taxon>
        <taxon>Synechococcales</taxon>
        <taxon>Merismopediaceae</taxon>
        <taxon>Synechocystis</taxon>
    </lineage>
</organism>
<gene>
    <name evidence="11" type="primary">malQ</name>
    <name evidence="11" type="ORF">IQ217_11015</name>
</gene>
<proteinExistence type="inferred from homology"/>
<dbReference type="NCBIfam" id="NF011079">
    <property type="entry name" value="PRK14508.1-2"/>
    <property type="match status" value="1"/>
</dbReference>
<dbReference type="SUPFAM" id="SSF51445">
    <property type="entry name" value="(Trans)glycosidases"/>
    <property type="match status" value="1"/>
</dbReference>
<name>A0ABR9VSN0_9SYNC</name>
<evidence type="ECO:0000256" key="9">
    <source>
        <dbReference type="ARBA" id="ARBA00031501"/>
    </source>
</evidence>